<comment type="caution">
    <text evidence="4">The sequence shown here is derived from an EMBL/GenBank/DDBJ whole genome shotgun (WGS) entry which is preliminary data.</text>
</comment>
<dbReference type="GO" id="GO:0016757">
    <property type="term" value="F:glycosyltransferase activity"/>
    <property type="evidence" value="ECO:0007669"/>
    <property type="project" value="UniProtKB-KW"/>
</dbReference>
<dbReference type="PATRIC" id="fig|1008153.3.peg.759"/>
<dbReference type="InterPro" id="IPR026597">
    <property type="entry name" value="HGPRTase-like"/>
</dbReference>
<evidence type="ECO:0000313" key="5">
    <source>
        <dbReference type="Proteomes" id="UP000075321"/>
    </source>
</evidence>
<dbReference type="GO" id="GO:0006166">
    <property type="term" value="P:purine ribonucleoside salvage"/>
    <property type="evidence" value="ECO:0007669"/>
    <property type="project" value="UniProtKB-KW"/>
</dbReference>
<protein>
    <submittedName>
        <fullName evidence="4">Hypoxanthine/guanine phosphoribosyltransferase</fullName>
        <ecNumber evidence="4">2.4.2.8</ecNumber>
    </submittedName>
</protein>
<evidence type="ECO:0000259" key="3">
    <source>
        <dbReference type="Pfam" id="PF00156"/>
    </source>
</evidence>
<dbReference type="SUPFAM" id="SSF53271">
    <property type="entry name" value="PRTase-like"/>
    <property type="match status" value="1"/>
</dbReference>
<dbReference type="RefSeq" id="WP_066379719.1">
    <property type="nucleotide sequence ID" value="NZ_LTAZ01000003.1"/>
</dbReference>
<dbReference type="EMBL" id="LTAZ01000003">
    <property type="protein sequence ID" value="KYH26869.1"/>
    <property type="molecule type" value="Genomic_DNA"/>
</dbReference>
<dbReference type="PANTHER" id="PTHR43864:SF1">
    <property type="entry name" value="XANTHINE PHOSPHORIBOSYLTRANSFERASE"/>
    <property type="match status" value="1"/>
</dbReference>
<dbReference type="InterPro" id="IPR050118">
    <property type="entry name" value="Pur/Pyrimidine_PRTase"/>
</dbReference>
<accession>A0A151AGR9</accession>
<dbReference type="PANTHER" id="PTHR43864">
    <property type="entry name" value="HYPOXANTHINE/GUANINE PHOSPHORIBOSYLTRANSFERASE"/>
    <property type="match status" value="1"/>
</dbReference>
<dbReference type="Pfam" id="PF00156">
    <property type="entry name" value="Pribosyltran"/>
    <property type="match status" value="1"/>
</dbReference>
<keyword evidence="2" id="KW-0660">Purine salvage</keyword>
<keyword evidence="4" id="KW-0328">Glycosyltransferase</keyword>
<dbReference type="AlphaFoldDB" id="A0A151AGR9"/>
<evidence type="ECO:0000256" key="1">
    <source>
        <dbReference type="ARBA" id="ARBA00022679"/>
    </source>
</evidence>
<dbReference type="CDD" id="cd06223">
    <property type="entry name" value="PRTases_typeI"/>
    <property type="match status" value="1"/>
</dbReference>
<dbReference type="OrthoDB" id="8323at2157"/>
<keyword evidence="1 4" id="KW-0808">Transferase</keyword>
<sequence length="183" mass="19623">MDRLVRSLESAPVVSRDGYDYFVHPVTDAIPAVEAPLLREIAEGIARVADLEGVDRILTAESMGIHHATALTLETEIPFSVARKRSYGFETEVAVHQETGYSEGELYVNGIEAGDRVLLVDDVCSTGGTLRALCGALVELGAEPTEVVVVIRRVGDPVDLPVSLTSLVEVEIRNGAVVVNETP</sequence>
<organism evidence="4 5">
    <name type="scientific">Halalkalicoccus paucihalophilus</name>
    <dbReference type="NCBI Taxonomy" id="1008153"/>
    <lineage>
        <taxon>Archaea</taxon>
        <taxon>Methanobacteriati</taxon>
        <taxon>Methanobacteriota</taxon>
        <taxon>Stenosarchaea group</taxon>
        <taxon>Halobacteria</taxon>
        <taxon>Halobacteriales</taxon>
        <taxon>Halococcaceae</taxon>
        <taxon>Halalkalicoccus</taxon>
    </lineage>
</organism>
<evidence type="ECO:0000313" key="4">
    <source>
        <dbReference type="EMBL" id="KYH26869.1"/>
    </source>
</evidence>
<gene>
    <name evidence="4" type="primary">hpt_1</name>
    <name evidence="4" type="ORF">HAPAU_07560</name>
</gene>
<dbReference type="InterPro" id="IPR029057">
    <property type="entry name" value="PRTase-like"/>
</dbReference>
<dbReference type="NCBIfam" id="NF002635">
    <property type="entry name" value="PRK02304.1-4"/>
    <property type="match status" value="1"/>
</dbReference>
<dbReference type="InterPro" id="IPR000836">
    <property type="entry name" value="PRTase_dom"/>
</dbReference>
<feature type="domain" description="Phosphoribosyltransferase" evidence="3">
    <location>
        <begin position="52"/>
        <end position="153"/>
    </location>
</feature>
<dbReference type="Proteomes" id="UP000075321">
    <property type="component" value="Unassembled WGS sequence"/>
</dbReference>
<reference evidence="4 5" key="1">
    <citation type="submission" date="2016-02" db="EMBL/GenBank/DDBJ databases">
        <title>Genome sequence of Halalkalicoccus paucihalophilus DSM 24557.</title>
        <authorList>
            <person name="Poehlein A."/>
            <person name="Daniel R."/>
        </authorList>
    </citation>
    <scope>NUCLEOTIDE SEQUENCE [LARGE SCALE GENOMIC DNA]</scope>
    <source>
        <strain evidence="4 5">DSM 24557</strain>
    </source>
</reference>
<dbReference type="NCBIfam" id="NF040646">
    <property type="entry name" value="HPT_Archaea"/>
    <property type="match status" value="1"/>
</dbReference>
<name>A0A151AGR9_9EURY</name>
<dbReference type="EC" id="2.4.2.8" evidence="4"/>
<evidence type="ECO:0000256" key="2">
    <source>
        <dbReference type="ARBA" id="ARBA00022726"/>
    </source>
</evidence>
<proteinExistence type="predicted"/>
<dbReference type="Gene3D" id="3.40.50.2020">
    <property type="match status" value="1"/>
</dbReference>
<keyword evidence="5" id="KW-1185">Reference proteome</keyword>